<gene>
    <name evidence="2" type="ORF">PPACK8108_LOCUS21211</name>
</gene>
<feature type="compositionally biased region" description="Basic and acidic residues" evidence="1">
    <location>
        <begin position="50"/>
        <end position="65"/>
    </location>
</feature>
<evidence type="ECO:0000313" key="2">
    <source>
        <dbReference type="EMBL" id="CAH7686550.1"/>
    </source>
</evidence>
<keyword evidence="3" id="KW-1185">Reference proteome</keyword>
<feature type="region of interest" description="Disordered" evidence="1">
    <location>
        <begin position="32"/>
        <end position="74"/>
    </location>
</feature>
<comment type="caution">
    <text evidence="2">The sequence shown here is derived from an EMBL/GenBank/DDBJ whole genome shotgun (WGS) entry which is preliminary data.</text>
</comment>
<evidence type="ECO:0000313" key="3">
    <source>
        <dbReference type="Proteomes" id="UP001153365"/>
    </source>
</evidence>
<evidence type="ECO:0000256" key="1">
    <source>
        <dbReference type="SAM" id="MobiDB-lite"/>
    </source>
</evidence>
<dbReference type="Proteomes" id="UP001153365">
    <property type="component" value="Unassembled WGS sequence"/>
</dbReference>
<dbReference type="AlphaFoldDB" id="A0AAV0BJ06"/>
<proteinExistence type="predicted"/>
<feature type="region of interest" description="Disordered" evidence="1">
    <location>
        <begin position="1"/>
        <end position="20"/>
    </location>
</feature>
<reference evidence="2" key="1">
    <citation type="submission" date="2022-06" db="EMBL/GenBank/DDBJ databases">
        <authorList>
            <consortium name="SYNGENTA / RWTH Aachen University"/>
        </authorList>
    </citation>
    <scope>NUCLEOTIDE SEQUENCE</scope>
</reference>
<dbReference type="EMBL" id="CALTRL010005797">
    <property type="protein sequence ID" value="CAH7686550.1"/>
    <property type="molecule type" value="Genomic_DNA"/>
</dbReference>
<accession>A0AAV0BJ06</accession>
<organism evidence="2 3">
    <name type="scientific">Phakopsora pachyrhizi</name>
    <name type="common">Asian soybean rust disease fungus</name>
    <dbReference type="NCBI Taxonomy" id="170000"/>
    <lineage>
        <taxon>Eukaryota</taxon>
        <taxon>Fungi</taxon>
        <taxon>Dikarya</taxon>
        <taxon>Basidiomycota</taxon>
        <taxon>Pucciniomycotina</taxon>
        <taxon>Pucciniomycetes</taxon>
        <taxon>Pucciniales</taxon>
        <taxon>Phakopsoraceae</taxon>
        <taxon>Phakopsora</taxon>
    </lineage>
</organism>
<sequence>MRLSLVDEEGRKRKEKDEEESLKKIKLAITDATTSSTDQASTSRSIVEGGLRDDETGGLREKAESARSMGDPDSGVCKLEQLKLETFISDKQQQQKQSSLSLLLALLSLLPVEVGAGYLVPPLLEQADSDVVNVGSGTEGQTDINLSQ</sequence>
<feature type="compositionally biased region" description="Low complexity" evidence="1">
    <location>
        <begin position="32"/>
        <end position="45"/>
    </location>
</feature>
<name>A0AAV0BJ06_PHAPC</name>
<protein>
    <submittedName>
        <fullName evidence="2">Uncharacterized protein</fullName>
    </submittedName>
</protein>